<evidence type="ECO:0000256" key="1">
    <source>
        <dbReference type="SAM" id="MobiDB-lite"/>
    </source>
</evidence>
<dbReference type="RefSeq" id="WP_006974078.1">
    <property type="nucleotide sequence ID" value="NZ_ABCS01000058.1"/>
</dbReference>
<evidence type="ECO:0000313" key="3">
    <source>
        <dbReference type="Proteomes" id="UP000005801"/>
    </source>
</evidence>
<gene>
    <name evidence="2" type="ORF">PPSIR1_18857</name>
</gene>
<feature type="compositionally biased region" description="Basic residues" evidence="1">
    <location>
        <begin position="119"/>
        <end position="132"/>
    </location>
</feature>
<protein>
    <submittedName>
        <fullName evidence="2">Uncharacterized protein</fullName>
    </submittedName>
</protein>
<accession>A6GBI7</accession>
<proteinExistence type="predicted"/>
<evidence type="ECO:0000313" key="2">
    <source>
        <dbReference type="EMBL" id="EDM76791.1"/>
    </source>
</evidence>
<organism evidence="2 3">
    <name type="scientific">Plesiocystis pacifica SIR-1</name>
    <dbReference type="NCBI Taxonomy" id="391625"/>
    <lineage>
        <taxon>Bacteria</taxon>
        <taxon>Pseudomonadati</taxon>
        <taxon>Myxococcota</taxon>
        <taxon>Polyangia</taxon>
        <taxon>Nannocystales</taxon>
        <taxon>Nannocystaceae</taxon>
        <taxon>Plesiocystis</taxon>
    </lineage>
</organism>
<sequence length="138" mass="15687">MTLSGKVLLVPERRDSERDAVAEHWRSAGGRVVRLGRFWDPPPLPEAGLRPYGNDTFCLVLAQKLDLRELSPPDDLLVHLDAAVLGRRVALTTPRRARRAPRRLCQARVRQVGRAQAVHGRRVRERQRRPRSRAGPAR</sequence>
<feature type="region of interest" description="Disordered" evidence="1">
    <location>
        <begin position="115"/>
        <end position="138"/>
    </location>
</feature>
<dbReference type="EMBL" id="ABCS01000058">
    <property type="protein sequence ID" value="EDM76791.1"/>
    <property type="molecule type" value="Genomic_DNA"/>
</dbReference>
<dbReference type="AlphaFoldDB" id="A6GBI7"/>
<name>A6GBI7_9BACT</name>
<dbReference type="Proteomes" id="UP000005801">
    <property type="component" value="Unassembled WGS sequence"/>
</dbReference>
<keyword evidence="3" id="KW-1185">Reference proteome</keyword>
<dbReference type="OrthoDB" id="654524at2"/>
<reference evidence="2 3" key="1">
    <citation type="submission" date="2007-06" db="EMBL/GenBank/DDBJ databases">
        <authorList>
            <person name="Shimkets L."/>
            <person name="Ferriera S."/>
            <person name="Johnson J."/>
            <person name="Kravitz S."/>
            <person name="Beeson K."/>
            <person name="Sutton G."/>
            <person name="Rogers Y.-H."/>
            <person name="Friedman R."/>
            <person name="Frazier M."/>
            <person name="Venter J.C."/>
        </authorList>
    </citation>
    <scope>NUCLEOTIDE SEQUENCE [LARGE SCALE GENOMIC DNA]</scope>
    <source>
        <strain evidence="2 3">SIR-1</strain>
    </source>
</reference>
<dbReference type="STRING" id="391625.PPSIR1_18857"/>
<comment type="caution">
    <text evidence="2">The sequence shown here is derived from an EMBL/GenBank/DDBJ whole genome shotgun (WGS) entry which is preliminary data.</text>
</comment>